<comment type="caution">
    <text evidence="2">The sequence shown here is derived from an EMBL/GenBank/DDBJ whole genome shotgun (WGS) entry which is preliminary data.</text>
</comment>
<evidence type="ECO:0000256" key="1">
    <source>
        <dbReference type="SAM" id="MobiDB-lite"/>
    </source>
</evidence>
<keyword evidence="3" id="KW-1185">Reference proteome</keyword>
<evidence type="ECO:0000313" key="2">
    <source>
        <dbReference type="EMBL" id="GAA0152139.1"/>
    </source>
</evidence>
<sequence>MEVAIIDWKRIDSKYVKDEVLESINAPQWVDFDAQDDPLDDEAWFCRPECNHPKTIDDFKESSPSPKRLVSLSEMHPLGERNIRDTNLKKRGIVQPPVFKNKGSRWDKIGEDSENLNPNLATLPSTSKTNKFLKQGIKSSANKTNAVEESNLHKEKTPSLRRTMSAKNLFGGGDILTKISEFCNELKKLALKAKERETDVEKPDEFSHVDKGRLNDMLTDLEIKERTPLLDMSKGNKTTMLKNKLQPKQRGILRYDDAENTPISIDVKSARNKYDNSIRTNPPTPQCFSAGNEQPPKVFRSKPLLDDYGVALLCEQGILRELTQRNRDEEKEVYDGIKSNHHHVHGKQTSIIAEKEAKTLDVFWFLKPCTL</sequence>
<feature type="region of interest" description="Disordered" evidence="1">
    <location>
        <begin position="104"/>
        <end position="123"/>
    </location>
</feature>
<gene>
    <name evidence="2" type="ORF">LIER_37431</name>
</gene>
<accession>A0AAV3PKH2</accession>
<protein>
    <submittedName>
        <fullName evidence="2">Uncharacterized protein</fullName>
    </submittedName>
</protein>
<organism evidence="2 3">
    <name type="scientific">Lithospermum erythrorhizon</name>
    <name type="common">Purple gromwell</name>
    <name type="synonym">Lithospermum officinale var. erythrorhizon</name>
    <dbReference type="NCBI Taxonomy" id="34254"/>
    <lineage>
        <taxon>Eukaryota</taxon>
        <taxon>Viridiplantae</taxon>
        <taxon>Streptophyta</taxon>
        <taxon>Embryophyta</taxon>
        <taxon>Tracheophyta</taxon>
        <taxon>Spermatophyta</taxon>
        <taxon>Magnoliopsida</taxon>
        <taxon>eudicotyledons</taxon>
        <taxon>Gunneridae</taxon>
        <taxon>Pentapetalae</taxon>
        <taxon>asterids</taxon>
        <taxon>lamiids</taxon>
        <taxon>Boraginales</taxon>
        <taxon>Boraginaceae</taxon>
        <taxon>Boraginoideae</taxon>
        <taxon>Lithospermeae</taxon>
        <taxon>Lithospermum</taxon>
    </lineage>
</organism>
<dbReference type="PANTHER" id="PTHR36373">
    <property type="entry name" value="EXPRESSED PROTEIN"/>
    <property type="match status" value="1"/>
</dbReference>
<dbReference type="EMBL" id="BAABME010017988">
    <property type="protein sequence ID" value="GAA0152139.1"/>
    <property type="molecule type" value="Genomic_DNA"/>
</dbReference>
<reference evidence="2 3" key="1">
    <citation type="submission" date="2024-01" db="EMBL/GenBank/DDBJ databases">
        <title>The complete chloroplast genome sequence of Lithospermum erythrorhizon: insights into the phylogenetic relationship among Boraginaceae species and the maternal lineages of purple gromwells.</title>
        <authorList>
            <person name="Okada T."/>
            <person name="Watanabe K."/>
        </authorList>
    </citation>
    <scope>NUCLEOTIDE SEQUENCE [LARGE SCALE GENOMIC DNA]</scope>
</reference>
<dbReference type="AlphaFoldDB" id="A0AAV3PKH2"/>
<proteinExistence type="predicted"/>
<dbReference type="Proteomes" id="UP001454036">
    <property type="component" value="Unassembled WGS sequence"/>
</dbReference>
<name>A0AAV3PKH2_LITER</name>
<evidence type="ECO:0000313" key="3">
    <source>
        <dbReference type="Proteomes" id="UP001454036"/>
    </source>
</evidence>
<dbReference type="PANTHER" id="PTHR36373:SF1">
    <property type="entry name" value="EXPRESSED PROTEIN"/>
    <property type="match status" value="1"/>
</dbReference>